<keyword evidence="2" id="KW-1185">Reference proteome</keyword>
<reference evidence="1" key="1">
    <citation type="submission" date="2020-05" db="EMBL/GenBank/DDBJ databases">
        <title>Large-scale comparative analyses of tick genomes elucidate their genetic diversity and vector capacities.</title>
        <authorList>
            <person name="Jia N."/>
            <person name="Wang J."/>
            <person name="Shi W."/>
            <person name="Du L."/>
            <person name="Sun Y."/>
            <person name="Zhan W."/>
            <person name="Jiang J."/>
            <person name="Wang Q."/>
            <person name="Zhang B."/>
            <person name="Ji P."/>
            <person name="Sakyi L.B."/>
            <person name="Cui X."/>
            <person name="Yuan T."/>
            <person name="Jiang B."/>
            <person name="Yang W."/>
            <person name="Lam T.T.-Y."/>
            <person name="Chang Q."/>
            <person name="Ding S."/>
            <person name="Wang X."/>
            <person name="Zhu J."/>
            <person name="Ruan X."/>
            <person name="Zhao L."/>
            <person name="Wei J."/>
            <person name="Que T."/>
            <person name="Du C."/>
            <person name="Cheng J."/>
            <person name="Dai P."/>
            <person name="Han X."/>
            <person name="Huang E."/>
            <person name="Gao Y."/>
            <person name="Liu J."/>
            <person name="Shao H."/>
            <person name="Ye R."/>
            <person name="Li L."/>
            <person name="Wei W."/>
            <person name="Wang X."/>
            <person name="Wang C."/>
            <person name="Yang T."/>
            <person name="Huo Q."/>
            <person name="Li W."/>
            <person name="Guo W."/>
            <person name="Chen H."/>
            <person name="Zhou L."/>
            <person name="Ni X."/>
            <person name="Tian J."/>
            <person name="Zhou Y."/>
            <person name="Sheng Y."/>
            <person name="Liu T."/>
            <person name="Pan Y."/>
            <person name="Xia L."/>
            <person name="Li J."/>
            <person name="Zhao F."/>
            <person name="Cao W."/>
        </authorList>
    </citation>
    <scope>NUCLEOTIDE SEQUENCE</scope>
    <source>
        <strain evidence="1">Dsil-2018</strain>
    </source>
</reference>
<evidence type="ECO:0000313" key="1">
    <source>
        <dbReference type="EMBL" id="KAH7967033.1"/>
    </source>
</evidence>
<evidence type="ECO:0000313" key="2">
    <source>
        <dbReference type="Proteomes" id="UP000821865"/>
    </source>
</evidence>
<protein>
    <submittedName>
        <fullName evidence="1">Uncharacterized protein</fullName>
    </submittedName>
</protein>
<gene>
    <name evidence="1" type="ORF">HPB49_021572</name>
</gene>
<dbReference type="EMBL" id="CM023471">
    <property type="protein sequence ID" value="KAH7967033.1"/>
    <property type="molecule type" value="Genomic_DNA"/>
</dbReference>
<dbReference type="Proteomes" id="UP000821865">
    <property type="component" value="Chromosome 2"/>
</dbReference>
<organism evidence="1 2">
    <name type="scientific">Dermacentor silvarum</name>
    <name type="common">Tick</name>
    <dbReference type="NCBI Taxonomy" id="543639"/>
    <lineage>
        <taxon>Eukaryota</taxon>
        <taxon>Metazoa</taxon>
        <taxon>Ecdysozoa</taxon>
        <taxon>Arthropoda</taxon>
        <taxon>Chelicerata</taxon>
        <taxon>Arachnida</taxon>
        <taxon>Acari</taxon>
        <taxon>Parasitiformes</taxon>
        <taxon>Ixodida</taxon>
        <taxon>Ixodoidea</taxon>
        <taxon>Ixodidae</taxon>
        <taxon>Rhipicephalinae</taxon>
        <taxon>Dermacentor</taxon>
    </lineage>
</organism>
<proteinExistence type="predicted"/>
<name>A0ACB8DGB7_DERSI</name>
<accession>A0ACB8DGB7</accession>
<comment type="caution">
    <text evidence="1">The sequence shown here is derived from an EMBL/GenBank/DDBJ whole genome shotgun (WGS) entry which is preliminary data.</text>
</comment>
<sequence length="771" mass="85198">MRFCLSAGKLVTGCISIQPRRPPHAGPATAPGLCERLTAPGPVRRSTLGELNHYKPLVRFHYCVSINKDRFSIACYRALPAAMDQLEEEWRPPTLDDPWRLQLWPYRPHSPIVWFAQVDAQLYINGVSSQLWRYLLLKREIPTDVFSRLDLPSSDQNMYEGLKTAFFQHFGVPVPDHLRSTTQFPSTADASEGLAQTTSSSSPSAPGERCATARESCAARTPQEPLCGDNKTTAPPASCSFPDDEQPPATLPAPSTTQLVSPLVLSNDHLASTPEHTKESACTPSPPELHGVPSPSRGDDSAASRALTAVETPISTPVPSEILRHHFGETGPPAITCTALPSYASVFPVEPLSHAPSRSARSVSRLQRPNHTALTFGHKDASPACGARRRKTRAKHGRQPRFFAGFRCCVHPILPRWQAGRCYRALRKRPPSTPSLCSRVPSPTAQFVKEAHLGRRKQYSFACGIQILSVMSAYGPRLPEGFKTASADREDAGESNESTTTVIGPVLPPGLKLSGQDVEAPSPPSKSGQDLYGPSLPPGFTDTLPKPGIIGPVLPPGFSATSQQDAVENESDDSDDVIGPMPSEAIGDDYTDDTAARDFDRRATKMKRRLEGKDSEPEPRREEWMTALPDNLGLRIGLGSRTFRKNMEDPTADRSAWTDTPADKVRKAEQKKSKKDGDAAETSRHQKRHHQEMELEEQLKQYNKEKRAESLLDMHRKKKKEEKKNEVKERREFSREEDLKISRIDPRASKTLINNAAFLNSKFSSGERKFL</sequence>